<dbReference type="GO" id="GO:0005886">
    <property type="term" value="C:plasma membrane"/>
    <property type="evidence" value="ECO:0007669"/>
    <property type="project" value="TreeGrafter"/>
</dbReference>
<dbReference type="CDD" id="cd00637">
    <property type="entry name" value="7tm_classA_rhodopsin-like"/>
    <property type="match status" value="1"/>
</dbReference>
<evidence type="ECO:0000256" key="1">
    <source>
        <dbReference type="ARBA" id="ARBA00004141"/>
    </source>
</evidence>
<protein>
    <recommendedName>
        <fullName evidence="10">G-protein coupled receptors family 1 profile domain-containing protein</fullName>
    </recommendedName>
</protein>
<dbReference type="OrthoDB" id="10373804at2759"/>
<dbReference type="PANTHER" id="PTHR24243:SF230">
    <property type="entry name" value="G-PROTEIN COUPLED RECEPTORS FAMILY 1 PROFILE DOMAIN-CONTAINING PROTEIN"/>
    <property type="match status" value="1"/>
</dbReference>
<dbReference type="SMART" id="SM01381">
    <property type="entry name" value="7TM_GPCR_Srsx"/>
    <property type="match status" value="1"/>
</dbReference>
<feature type="domain" description="G-protein coupled receptors family 1 profile" evidence="10">
    <location>
        <begin position="45"/>
        <end position="297"/>
    </location>
</feature>
<feature type="transmembrane region" description="Helical" evidence="9">
    <location>
        <begin position="277"/>
        <end position="300"/>
    </location>
</feature>
<evidence type="ECO:0000256" key="3">
    <source>
        <dbReference type="ARBA" id="ARBA00022989"/>
    </source>
</evidence>
<dbReference type="PROSITE" id="PS50262">
    <property type="entry name" value="G_PROTEIN_RECEP_F1_2"/>
    <property type="match status" value="1"/>
</dbReference>
<organism evidence="11 12">
    <name type="scientific">Biomphalaria glabrata</name>
    <name type="common">Bloodfluke planorb</name>
    <name type="synonym">Freshwater snail</name>
    <dbReference type="NCBI Taxonomy" id="6526"/>
    <lineage>
        <taxon>Eukaryota</taxon>
        <taxon>Metazoa</taxon>
        <taxon>Spiralia</taxon>
        <taxon>Lophotrochozoa</taxon>
        <taxon>Mollusca</taxon>
        <taxon>Gastropoda</taxon>
        <taxon>Heterobranchia</taxon>
        <taxon>Euthyneura</taxon>
        <taxon>Panpulmonata</taxon>
        <taxon>Hygrophila</taxon>
        <taxon>Lymnaeoidea</taxon>
        <taxon>Planorbidae</taxon>
        <taxon>Biomphalaria</taxon>
    </lineage>
</organism>
<dbReference type="PANTHER" id="PTHR24243">
    <property type="entry name" value="G-PROTEIN COUPLED RECEPTOR"/>
    <property type="match status" value="1"/>
</dbReference>
<proteinExistence type="inferred from homology"/>
<evidence type="ECO:0000256" key="8">
    <source>
        <dbReference type="RuleBase" id="RU000688"/>
    </source>
</evidence>
<dbReference type="SUPFAM" id="SSF81321">
    <property type="entry name" value="Family A G protein-coupled receptor-like"/>
    <property type="match status" value="1"/>
</dbReference>
<keyword evidence="4 8" id="KW-0297">G-protein coupled receptor</keyword>
<feature type="transmembrane region" description="Helical" evidence="9">
    <location>
        <begin position="42"/>
        <end position="63"/>
    </location>
</feature>
<dbReference type="STRING" id="6526.A0A2C9KAU3"/>
<evidence type="ECO:0000256" key="7">
    <source>
        <dbReference type="ARBA" id="ARBA00023224"/>
    </source>
</evidence>
<evidence type="ECO:0000256" key="2">
    <source>
        <dbReference type="ARBA" id="ARBA00022692"/>
    </source>
</evidence>
<name>A0A2C9KAU3_BIOGL</name>
<feature type="transmembrane region" description="Helical" evidence="9">
    <location>
        <begin position="103"/>
        <end position="130"/>
    </location>
</feature>
<sequence>MWLMNETYEMNTSSRPSVPNFTLLSRNSNESENTRSDVLRRLTITSVLLVFGVLGNTSIILVLRRLKSATSILTIYMAVFDILSLMSKVLTDVLDYYNTDNFGYLYCVTMTIPIVAFVALANWTLVVICIERFLSIFLPFHYKSFVSTERLHVTMATMACIFTSYAVLFNAMTRTYDEDSNKCIVINISGIMFYIIMNTVACVGPCLFSTVITILVIVKLHIFQENFKNVNKSKIHQKLEVSLSRIMLCSSILFNILNLPETFYFSFFWQTYRANHVVESFLVFLRDLSHVMNFLVYLIFVQRIRESFREIFHRRSRDVWSEI</sequence>
<dbReference type="InterPro" id="IPR000276">
    <property type="entry name" value="GPCR_Rhodpsn"/>
</dbReference>
<evidence type="ECO:0000256" key="4">
    <source>
        <dbReference type="ARBA" id="ARBA00023040"/>
    </source>
</evidence>
<dbReference type="AlphaFoldDB" id="A0A2C9KAU3"/>
<dbReference type="GO" id="GO:0004930">
    <property type="term" value="F:G protein-coupled receptor activity"/>
    <property type="evidence" value="ECO:0007669"/>
    <property type="project" value="UniProtKB-KW"/>
</dbReference>
<evidence type="ECO:0000256" key="6">
    <source>
        <dbReference type="ARBA" id="ARBA00023170"/>
    </source>
</evidence>
<dbReference type="PRINTS" id="PR00237">
    <property type="entry name" value="GPCRRHODOPSN"/>
</dbReference>
<feature type="transmembrane region" description="Helical" evidence="9">
    <location>
        <begin position="151"/>
        <end position="171"/>
    </location>
</feature>
<dbReference type="KEGG" id="bgt:106069811"/>
<keyword evidence="5 9" id="KW-0472">Membrane</keyword>
<dbReference type="VEuPathDB" id="VectorBase:BGLAX_045543"/>
<keyword evidence="7 8" id="KW-0807">Transducer</keyword>
<dbReference type="Proteomes" id="UP000076420">
    <property type="component" value="Unassembled WGS sequence"/>
</dbReference>
<evidence type="ECO:0000256" key="5">
    <source>
        <dbReference type="ARBA" id="ARBA00023136"/>
    </source>
</evidence>
<accession>A0A2C9KAU3</accession>
<evidence type="ECO:0000313" key="11">
    <source>
        <dbReference type="EnsemblMetazoa" id="BGLB016999-PA"/>
    </source>
</evidence>
<dbReference type="Gene3D" id="1.20.1070.10">
    <property type="entry name" value="Rhodopsin 7-helix transmembrane proteins"/>
    <property type="match status" value="1"/>
</dbReference>
<feature type="transmembrane region" description="Helical" evidence="9">
    <location>
        <begin position="70"/>
        <end position="91"/>
    </location>
</feature>
<dbReference type="PROSITE" id="PS00237">
    <property type="entry name" value="G_PROTEIN_RECEP_F1_1"/>
    <property type="match status" value="1"/>
</dbReference>
<gene>
    <name evidence="11" type="primary">106069811</name>
</gene>
<feature type="transmembrane region" description="Helical" evidence="9">
    <location>
        <begin position="191"/>
        <end position="218"/>
    </location>
</feature>
<keyword evidence="2 8" id="KW-0812">Transmembrane</keyword>
<reference evidence="11" key="1">
    <citation type="submission" date="2020-05" db="UniProtKB">
        <authorList>
            <consortium name="EnsemblMetazoa"/>
        </authorList>
    </citation>
    <scope>IDENTIFICATION</scope>
    <source>
        <strain evidence="11">BB02</strain>
    </source>
</reference>
<keyword evidence="6 8" id="KW-0675">Receptor</keyword>
<dbReference type="EnsemblMetazoa" id="BGLB016999-RA">
    <property type="protein sequence ID" value="BGLB016999-PA"/>
    <property type="gene ID" value="BGLB016999"/>
</dbReference>
<evidence type="ECO:0000313" key="12">
    <source>
        <dbReference type="Proteomes" id="UP000076420"/>
    </source>
</evidence>
<keyword evidence="3 9" id="KW-1133">Transmembrane helix</keyword>
<feature type="transmembrane region" description="Helical" evidence="9">
    <location>
        <begin position="239"/>
        <end position="257"/>
    </location>
</feature>
<dbReference type="InterPro" id="IPR017452">
    <property type="entry name" value="GPCR_Rhodpsn_7TM"/>
</dbReference>
<comment type="subcellular location">
    <subcellularLocation>
        <location evidence="1">Membrane</location>
        <topology evidence="1">Multi-pass membrane protein</topology>
    </subcellularLocation>
</comment>
<comment type="similarity">
    <text evidence="8">Belongs to the G-protein coupled receptor 1 family.</text>
</comment>
<evidence type="ECO:0000256" key="9">
    <source>
        <dbReference type="SAM" id="Phobius"/>
    </source>
</evidence>
<dbReference type="Pfam" id="PF00001">
    <property type="entry name" value="7tm_1"/>
    <property type="match status" value="1"/>
</dbReference>
<evidence type="ECO:0000259" key="10">
    <source>
        <dbReference type="PROSITE" id="PS50262"/>
    </source>
</evidence>
<dbReference type="VEuPathDB" id="VectorBase:BGLB016999"/>